<dbReference type="RefSeq" id="WP_354506690.1">
    <property type="nucleotide sequence ID" value="NZ_JBEPMO010000002.1"/>
</dbReference>
<comment type="caution">
    <text evidence="4">The sequence shown here is derived from an EMBL/GenBank/DDBJ whole genome shotgun (WGS) entry which is preliminary data.</text>
</comment>
<dbReference type="Gene3D" id="3.40.718.10">
    <property type="entry name" value="Isopropylmalate Dehydrogenase"/>
    <property type="match status" value="1"/>
</dbReference>
<dbReference type="InterPro" id="IPR005255">
    <property type="entry name" value="PdxA_fam"/>
</dbReference>
<dbReference type="PANTHER" id="PTHR30004">
    <property type="entry name" value="4-HYDROXYTHREONINE-4-PHOSPHATE DEHYDROGENASE"/>
    <property type="match status" value="1"/>
</dbReference>
<keyword evidence="1" id="KW-0479">Metal-binding</keyword>
<dbReference type="Proteomes" id="UP001549146">
    <property type="component" value="Unassembled WGS sequence"/>
</dbReference>
<sequence length="354" mass="39516">MNTQDRKPRIAISVGDINGIGYEIIVKSLKDKNILDFFTPVIFGSTKHLNHFKNLVKEESIQFFGINSADKAVDRKINVVNLWKEPVQMEFGKATEISGRMAFESLKAAAEAVKNGDCDVLVTAPINKKNIQSEEFNFPGHTEYLGDVWGGNPLMFLVTDTLKVSLVTQHIPLKEVSEQITKEGIVQKIKALHDSLKLDFGVRKPKIAVLGLNPHSGDNGLLGSEEQEIIVPAIQTVYEQGILVFGPYAADSFFNPTNLEMFDAVLGMYHDQALIPFKTLCFEDGVNYTASLPFVRTSPDHGVAYDIAGKGIADETSFREALYTAVSIYEKRKEYKDLTSNVLKTRELKPERER</sequence>
<protein>
    <submittedName>
        <fullName evidence="4">4-hydroxythreonine-4-phosphate dehydrogenase</fullName>
        <ecNumber evidence="4">1.1.1.262</ecNumber>
    </submittedName>
</protein>
<organism evidence="4 5">
    <name type="scientific">Moheibacter stercoris</name>
    <dbReference type="NCBI Taxonomy" id="1628251"/>
    <lineage>
        <taxon>Bacteria</taxon>
        <taxon>Pseudomonadati</taxon>
        <taxon>Bacteroidota</taxon>
        <taxon>Flavobacteriia</taxon>
        <taxon>Flavobacteriales</taxon>
        <taxon>Weeksellaceae</taxon>
        <taxon>Moheibacter</taxon>
    </lineage>
</organism>
<keyword evidence="2 4" id="KW-0560">Oxidoreductase</keyword>
<evidence type="ECO:0000313" key="4">
    <source>
        <dbReference type="EMBL" id="MET3730927.1"/>
    </source>
</evidence>
<gene>
    <name evidence="4" type="ORF">ABID46_000486</name>
</gene>
<dbReference type="EC" id="1.1.1.262" evidence="4"/>
<dbReference type="PANTHER" id="PTHR30004:SF6">
    <property type="entry name" value="D-THREONATE 4-PHOSPHATE DEHYDROGENASE"/>
    <property type="match status" value="1"/>
</dbReference>
<dbReference type="SUPFAM" id="SSF53659">
    <property type="entry name" value="Isocitrate/Isopropylmalate dehydrogenase-like"/>
    <property type="match status" value="1"/>
</dbReference>
<dbReference type="Pfam" id="PF04166">
    <property type="entry name" value="PdxA"/>
    <property type="match status" value="1"/>
</dbReference>
<reference evidence="4 5" key="1">
    <citation type="submission" date="2024-06" db="EMBL/GenBank/DDBJ databases">
        <title>Genomic Encyclopedia of Type Strains, Phase IV (KMG-IV): sequencing the most valuable type-strain genomes for metagenomic binning, comparative biology and taxonomic classification.</title>
        <authorList>
            <person name="Goeker M."/>
        </authorList>
    </citation>
    <scope>NUCLEOTIDE SEQUENCE [LARGE SCALE GENOMIC DNA]</scope>
    <source>
        <strain evidence="4 5">DSM 29388</strain>
    </source>
</reference>
<name>A0ABV2LTJ4_9FLAO</name>
<keyword evidence="5" id="KW-1185">Reference proteome</keyword>
<dbReference type="GO" id="GO:0050570">
    <property type="term" value="F:4-hydroxythreonine-4-phosphate dehydrogenase activity"/>
    <property type="evidence" value="ECO:0007669"/>
    <property type="project" value="UniProtKB-EC"/>
</dbReference>
<proteinExistence type="predicted"/>
<accession>A0ABV2LTJ4</accession>
<dbReference type="EMBL" id="JBEPMO010000002">
    <property type="protein sequence ID" value="MET3730927.1"/>
    <property type="molecule type" value="Genomic_DNA"/>
</dbReference>
<evidence type="ECO:0000313" key="5">
    <source>
        <dbReference type="Proteomes" id="UP001549146"/>
    </source>
</evidence>
<dbReference type="NCBIfam" id="TIGR00557">
    <property type="entry name" value="pdxA"/>
    <property type="match status" value="1"/>
</dbReference>
<evidence type="ECO:0000256" key="3">
    <source>
        <dbReference type="ARBA" id="ARBA00023027"/>
    </source>
</evidence>
<evidence type="ECO:0000256" key="2">
    <source>
        <dbReference type="ARBA" id="ARBA00023002"/>
    </source>
</evidence>
<evidence type="ECO:0000256" key="1">
    <source>
        <dbReference type="ARBA" id="ARBA00022723"/>
    </source>
</evidence>
<keyword evidence="3" id="KW-0520">NAD</keyword>